<dbReference type="Proteomes" id="UP000276776">
    <property type="component" value="Unassembled WGS sequence"/>
</dbReference>
<proteinExistence type="predicted"/>
<dbReference type="EMBL" id="UYYF01001010">
    <property type="protein sequence ID" value="VDM99427.1"/>
    <property type="molecule type" value="Genomic_DNA"/>
</dbReference>
<dbReference type="AlphaFoldDB" id="A0A0N5CSB8"/>
<dbReference type="SUPFAM" id="SSF49562">
    <property type="entry name" value="C2 domain (Calcium/lipid-binding domain, CaLB)"/>
    <property type="match status" value="1"/>
</dbReference>
<reference evidence="3" key="1">
    <citation type="submission" date="2017-02" db="UniProtKB">
        <authorList>
            <consortium name="WormBaseParasite"/>
        </authorList>
    </citation>
    <scope>IDENTIFICATION</scope>
</reference>
<keyword evidence="2" id="KW-1185">Reference proteome</keyword>
<gene>
    <name evidence="1" type="ORF">TCLT_LOCUS3119</name>
</gene>
<dbReference type="InterPro" id="IPR035892">
    <property type="entry name" value="C2_domain_sf"/>
</dbReference>
<reference evidence="1 2" key="2">
    <citation type="submission" date="2018-11" db="EMBL/GenBank/DDBJ databases">
        <authorList>
            <consortium name="Pathogen Informatics"/>
        </authorList>
    </citation>
    <scope>NUCLEOTIDE SEQUENCE [LARGE SCALE GENOMIC DNA]</scope>
</reference>
<evidence type="ECO:0000313" key="1">
    <source>
        <dbReference type="EMBL" id="VDM99427.1"/>
    </source>
</evidence>
<organism evidence="3">
    <name type="scientific">Thelazia callipaeda</name>
    <name type="common">Oriental eyeworm</name>
    <name type="synonym">Parasitic nematode</name>
    <dbReference type="NCBI Taxonomy" id="103827"/>
    <lineage>
        <taxon>Eukaryota</taxon>
        <taxon>Metazoa</taxon>
        <taxon>Ecdysozoa</taxon>
        <taxon>Nematoda</taxon>
        <taxon>Chromadorea</taxon>
        <taxon>Rhabditida</taxon>
        <taxon>Spirurina</taxon>
        <taxon>Spiruromorpha</taxon>
        <taxon>Thelazioidea</taxon>
        <taxon>Thelaziidae</taxon>
        <taxon>Thelazia</taxon>
    </lineage>
</organism>
<dbReference type="Gene3D" id="2.60.40.150">
    <property type="entry name" value="C2 domain"/>
    <property type="match status" value="1"/>
</dbReference>
<evidence type="ECO:0000313" key="3">
    <source>
        <dbReference type="WBParaSite" id="TCLT_0000311901-mRNA-1"/>
    </source>
</evidence>
<name>A0A0N5CSB8_THECL</name>
<dbReference type="WBParaSite" id="TCLT_0000311901-mRNA-1">
    <property type="protein sequence ID" value="TCLT_0000311901-mRNA-1"/>
    <property type="gene ID" value="TCLT_0000311901"/>
</dbReference>
<protein>
    <submittedName>
        <fullName evidence="3">Rad60-SLD_2 domain-containing protein</fullName>
    </submittedName>
</protein>
<accession>A0A0N5CSB8</accession>
<sequence length="85" mass="9770">EKRLVQKWKTTHPEWGKWWDTNVIPGRVLQVILLKGTTPIADATMRQQDIVSKCKAESTTHIWINLKPAGRILAQARHITDLGQF</sequence>
<dbReference type="OrthoDB" id="63267at2759"/>
<dbReference type="OMA" id="AQACHIG"/>
<evidence type="ECO:0000313" key="2">
    <source>
        <dbReference type="Proteomes" id="UP000276776"/>
    </source>
</evidence>
<dbReference type="STRING" id="103827.A0A0N5CSB8"/>
<dbReference type="Pfam" id="PF21494">
    <property type="entry name" value="PKC_C2"/>
    <property type="match status" value="1"/>
</dbReference>